<keyword evidence="3" id="KW-1185">Reference proteome</keyword>
<dbReference type="AlphaFoldDB" id="A0AAI9X3E3"/>
<sequence length="131" mass="14615">MMLQAERSSAASSYDRREKPTTQPPPTIKSRALHFRRTNPILSRDSSAKGDPNRTSHTTQHDPIILPNSPSGSTDSHPPSCGLIAPLPHNHHITSYLLRRETIPHHLPPQLPPRHPHSCSRLRCRAEAAIL</sequence>
<reference evidence="2" key="1">
    <citation type="submission" date="2015-06" db="EMBL/GenBank/DDBJ databases">
        <authorList>
            <person name="Nguyen H."/>
        </authorList>
    </citation>
    <scope>NUCLEOTIDE SEQUENCE</scope>
    <source>
        <strain evidence="2">DAOM 180753</strain>
    </source>
</reference>
<organism evidence="2 3">
    <name type="scientific">Penicillium thymicola</name>
    <dbReference type="NCBI Taxonomy" id="293382"/>
    <lineage>
        <taxon>Eukaryota</taxon>
        <taxon>Fungi</taxon>
        <taxon>Dikarya</taxon>
        <taxon>Ascomycota</taxon>
        <taxon>Pezizomycotina</taxon>
        <taxon>Eurotiomycetes</taxon>
        <taxon>Eurotiomycetidae</taxon>
        <taxon>Eurotiales</taxon>
        <taxon>Aspergillaceae</taxon>
        <taxon>Penicillium</taxon>
    </lineage>
</organism>
<proteinExistence type="predicted"/>
<gene>
    <name evidence="2" type="ORF">VN97_g11503</name>
</gene>
<reference evidence="2" key="2">
    <citation type="journal article" date="2016" name="Fungal Biol.">
        <title>Ochratoxin A production by Penicillium thymicola.</title>
        <authorList>
            <person name="Nguyen H.D.T."/>
            <person name="McMullin D.R."/>
            <person name="Ponomareva E."/>
            <person name="Riley R."/>
            <person name="Pomraning K.R."/>
            <person name="Baker S.E."/>
            <person name="Seifert K.A."/>
        </authorList>
    </citation>
    <scope>NUCLEOTIDE SEQUENCE</scope>
    <source>
        <strain evidence="2">DAOM 180753</strain>
    </source>
</reference>
<dbReference type="EMBL" id="LACB01000649">
    <property type="protein sequence ID" value="KAJ9481949.1"/>
    <property type="molecule type" value="Genomic_DNA"/>
</dbReference>
<feature type="region of interest" description="Disordered" evidence="1">
    <location>
        <begin position="1"/>
        <end position="86"/>
    </location>
</feature>
<evidence type="ECO:0000313" key="2">
    <source>
        <dbReference type="EMBL" id="KAJ9481949.1"/>
    </source>
</evidence>
<evidence type="ECO:0000256" key="1">
    <source>
        <dbReference type="SAM" id="MobiDB-lite"/>
    </source>
</evidence>
<feature type="compositionally biased region" description="Polar residues" evidence="1">
    <location>
        <begin position="1"/>
        <end position="12"/>
    </location>
</feature>
<name>A0AAI9X3E3_PENTH</name>
<comment type="caution">
    <text evidence="2">The sequence shown here is derived from an EMBL/GenBank/DDBJ whole genome shotgun (WGS) entry which is preliminary data.</text>
</comment>
<evidence type="ECO:0000313" key="3">
    <source>
        <dbReference type="Proteomes" id="UP001227192"/>
    </source>
</evidence>
<accession>A0AAI9X3E3</accession>
<protein>
    <submittedName>
        <fullName evidence="2">Uncharacterized protein</fullName>
    </submittedName>
</protein>
<dbReference type="Proteomes" id="UP001227192">
    <property type="component" value="Unassembled WGS sequence"/>
</dbReference>
<feature type="compositionally biased region" description="Polar residues" evidence="1">
    <location>
        <begin position="68"/>
        <end position="77"/>
    </location>
</feature>